<evidence type="ECO:0000313" key="14">
    <source>
        <dbReference type="EMBL" id="UEL48482.1"/>
    </source>
</evidence>
<organism evidence="14 15">
    <name type="scientific">Terrisporobacter hibernicus</name>
    <dbReference type="NCBI Taxonomy" id="2813371"/>
    <lineage>
        <taxon>Bacteria</taxon>
        <taxon>Bacillati</taxon>
        <taxon>Bacillota</taxon>
        <taxon>Clostridia</taxon>
        <taxon>Peptostreptococcales</taxon>
        <taxon>Peptostreptococcaceae</taxon>
        <taxon>Terrisporobacter</taxon>
    </lineage>
</organism>
<evidence type="ECO:0000256" key="3">
    <source>
        <dbReference type="ARBA" id="ARBA00010199"/>
    </source>
</evidence>
<evidence type="ECO:0000256" key="1">
    <source>
        <dbReference type="ARBA" id="ARBA00003408"/>
    </source>
</evidence>
<dbReference type="PIRSF" id="PIRSF006603">
    <property type="entry name" value="DinF"/>
    <property type="match status" value="1"/>
</dbReference>
<feature type="transmembrane region" description="Helical" evidence="13">
    <location>
        <begin position="311"/>
        <end position="336"/>
    </location>
</feature>
<dbReference type="CDD" id="cd13137">
    <property type="entry name" value="MATE_NorM_like"/>
    <property type="match status" value="1"/>
</dbReference>
<dbReference type="KEGG" id="tem:JW646_03245"/>
<evidence type="ECO:0000256" key="6">
    <source>
        <dbReference type="ARBA" id="ARBA00022449"/>
    </source>
</evidence>
<keyword evidence="10" id="KW-0406">Ion transport</keyword>
<protein>
    <recommendedName>
        <fullName evidence="4">Probable multidrug resistance protein NorM</fullName>
    </recommendedName>
    <alternativeName>
        <fullName evidence="12">Multidrug-efflux transporter</fullName>
    </alternativeName>
</protein>
<dbReference type="InterPro" id="IPR002528">
    <property type="entry name" value="MATE_fam"/>
</dbReference>
<evidence type="ECO:0000256" key="10">
    <source>
        <dbReference type="ARBA" id="ARBA00023065"/>
    </source>
</evidence>
<dbReference type="InterPro" id="IPR048279">
    <property type="entry name" value="MdtK-like"/>
</dbReference>
<evidence type="ECO:0000256" key="7">
    <source>
        <dbReference type="ARBA" id="ARBA00022475"/>
    </source>
</evidence>
<dbReference type="GO" id="GO:0015297">
    <property type="term" value="F:antiporter activity"/>
    <property type="evidence" value="ECO:0007669"/>
    <property type="project" value="UniProtKB-KW"/>
</dbReference>
<evidence type="ECO:0000313" key="15">
    <source>
        <dbReference type="Proteomes" id="UP001198983"/>
    </source>
</evidence>
<feature type="transmembrane region" description="Helical" evidence="13">
    <location>
        <begin position="95"/>
        <end position="116"/>
    </location>
</feature>
<name>A0AAX2ZGZ5_9FIRM</name>
<evidence type="ECO:0000256" key="5">
    <source>
        <dbReference type="ARBA" id="ARBA00022448"/>
    </source>
</evidence>
<feature type="transmembrane region" description="Helical" evidence="13">
    <location>
        <begin position="46"/>
        <end position="75"/>
    </location>
</feature>
<keyword evidence="9 13" id="KW-1133">Transmembrane helix</keyword>
<feature type="transmembrane region" description="Helical" evidence="13">
    <location>
        <begin position="188"/>
        <end position="208"/>
    </location>
</feature>
<keyword evidence="7" id="KW-1003">Cell membrane</keyword>
<evidence type="ECO:0000256" key="13">
    <source>
        <dbReference type="SAM" id="Phobius"/>
    </source>
</evidence>
<evidence type="ECO:0000256" key="2">
    <source>
        <dbReference type="ARBA" id="ARBA00004651"/>
    </source>
</evidence>
<evidence type="ECO:0000256" key="8">
    <source>
        <dbReference type="ARBA" id="ARBA00022692"/>
    </source>
</evidence>
<dbReference type="GO" id="GO:0005886">
    <property type="term" value="C:plasma membrane"/>
    <property type="evidence" value="ECO:0007669"/>
    <property type="project" value="UniProtKB-SubCell"/>
</dbReference>
<accession>A0AAX2ZGZ5</accession>
<keyword evidence="6" id="KW-0050">Antiport</keyword>
<evidence type="ECO:0000256" key="9">
    <source>
        <dbReference type="ARBA" id="ARBA00022989"/>
    </source>
</evidence>
<feature type="transmembrane region" description="Helical" evidence="13">
    <location>
        <begin position="382"/>
        <end position="405"/>
    </location>
</feature>
<proteinExistence type="inferred from homology"/>
<feature type="transmembrane region" description="Helical" evidence="13">
    <location>
        <begin position="348"/>
        <end position="370"/>
    </location>
</feature>
<evidence type="ECO:0000256" key="12">
    <source>
        <dbReference type="ARBA" id="ARBA00031636"/>
    </source>
</evidence>
<feature type="transmembrane region" description="Helical" evidence="13">
    <location>
        <begin position="131"/>
        <end position="150"/>
    </location>
</feature>
<feature type="transmembrane region" description="Helical" evidence="13">
    <location>
        <begin position="279"/>
        <end position="299"/>
    </location>
</feature>
<dbReference type="RefSeq" id="WP_228416598.1">
    <property type="nucleotide sequence ID" value="NZ_CP081135.1"/>
</dbReference>
<dbReference type="GO" id="GO:0042910">
    <property type="term" value="F:xenobiotic transmembrane transporter activity"/>
    <property type="evidence" value="ECO:0007669"/>
    <property type="project" value="InterPro"/>
</dbReference>
<gene>
    <name evidence="14" type="ORF">JW646_03245</name>
</gene>
<reference evidence="14 15" key="1">
    <citation type="journal article" date="2023" name="Int. J. Syst. Evol. Microbiol.">
        <title>Terrisporobacter hibernicus sp. nov., isolated from bovine faeces in Northern Ireland.</title>
        <authorList>
            <person name="Mitchell M."/>
            <person name="Nguyen S.V."/>
            <person name="Connor M."/>
            <person name="Fairley D.J."/>
            <person name="Donoghue O."/>
            <person name="Marshall H."/>
            <person name="Koolman L."/>
            <person name="McMullan G."/>
            <person name="Schaffer K.E."/>
            <person name="McGrath J.W."/>
            <person name="Fanning S."/>
        </authorList>
    </citation>
    <scope>NUCLEOTIDE SEQUENCE [LARGE SCALE GENOMIC DNA]</scope>
    <source>
        <strain evidence="14 15">MCA3</strain>
    </source>
</reference>
<dbReference type="Pfam" id="PF01554">
    <property type="entry name" value="MatE"/>
    <property type="match status" value="2"/>
</dbReference>
<dbReference type="InterPro" id="IPR050222">
    <property type="entry name" value="MATE_MdtK"/>
</dbReference>
<keyword evidence="11 13" id="KW-0472">Membrane</keyword>
<feature type="transmembrane region" description="Helical" evidence="13">
    <location>
        <begin position="162"/>
        <end position="182"/>
    </location>
</feature>
<dbReference type="PANTHER" id="PTHR43298">
    <property type="entry name" value="MULTIDRUG RESISTANCE PROTEIN NORM-RELATED"/>
    <property type="match status" value="1"/>
</dbReference>
<keyword evidence="8 13" id="KW-0812">Transmembrane</keyword>
<dbReference type="EMBL" id="CP081135">
    <property type="protein sequence ID" value="UEL48482.1"/>
    <property type="molecule type" value="Genomic_DNA"/>
</dbReference>
<comment type="subcellular location">
    <subcellularLocation>
        <location evidence="2">Cell membrane</location>
        <topology evidence="2">Multi-pass membrane protein</topology>
    </subcellularLocation>
</comment>
<dbReference type="PANTHER" id="PTHR43298:SF2">
    <property type="entry name" value="FMN_FAD EXPORTER YEEO-RELATED"/>
    <property type="match status" value="1"/>
</dbReference>
<dbReference type="Proteomes" id="UP001198983">
    <property type="component" value="Chromosome"/>
</dbReference>
<dbReference type="AlphaFoldDB" id="A0AAX2ZGZ5"/>
<keyword evidence="5" id="KW-0813">Transport</keyword>
<comment type="similarity">
    <text evidence="3">Belongs to the multi antimicrobial extrusion (MATE) (TC 2.A.66.1) family.</text>
</comment>
<evidence type="ECO:0000256" key="11">
    <source>
        <dbReference type="ARBA" id="ARBA00023136"/>
    </source>
</evidence>
<comment type="function">
    <text evidence="1">Multidrug efflux pump.</text>
</comment>
<feature type="transmembrane region" description="Helical" evidence="13">
    <location>
        <begin position="12"/>
        <end position="34"/>
    </location>
</feature>
<dbReference type="NCBIfam" id="TIGR00797">
    <property type="entry name" value="matE"/>
    <property type="match status" value="1"/>
</dbReference>
<keyword evidence="15" id="KW-1185">Reference proteome</keyword>
<evidence type="ECO:0000256" key="4">
    <source>
        <dbReference type="ARBA" id="ARBA00020268"/>
    </source>
</evidence>
<dbReference type="GO" id="GO:0006811">
    <property type="term" value="P:monoatomic ion transport"/>
    <property type="evidence" value="ECO:0007669"/>
    <property type="project" value="UniProtKB-KW"/>
</dbReference>
<sequence>MNYLLKNKNNIITIITLAIPVIIENILQTLLGTVDTYFAGQINDNAIAAIGVTNLIMNVFIVFFTAISIGTSAVVARNFGKGEMDKVKEATEQSIFLGIVISLVVGIINILFYGQILNVCGATNEVLDFTIPYYLVVAVPIIFLCLSLILSSCLRSTKDTKTPMIATAFANILNIVLNILFIKMNMGIIGLALATTISRCINVTILLIKLKTSNIYVRINKEAIKEGKDTLKAIIKIGAPAGIEKLIMRLGQLVYNSMIISIGVSAYVAHNIAGNIESYTYIPALGFGVATATLVGISLGEGDSEKSREIVYLADIITTACMVLIGILLFIFAPQIVKIFTNTDQVQIMVINVLRLIALFQCFIAITQIFTSALQGAGDTKFPMYTTLVGIWGVRVGIGYFLGIIMNLGLFGVWIAYAIDITVRSFILIIRFNHGKWKSIAI</sequence>